<feature type="domain" description="N-acetyltransferase" evidence="1">
    <location>
        <begin position="6"/>
        <end position="145"/>
    </location>
</feature>
<dbReference type="RefSeq" id="WP_106741811.1">
    <property type="nucleotide sequence ID" value="NZ_PXYY01000043.1"/>
</dbReference>
<dbReference type="SUPFAM" id="SSF55729">
    <property type="entry name" value="Acyl-CoA N-acyltransferases (Nat)"/>
    <property type="match status" value="1"/>
</dbReference>
<gene>
    <name evidence="2" type="ORF">C7N83_07750</name>
</gene>
<evidence type="ECO:0000259" key="1">
    <source>
        <dbReference type="PROSITE" id="PS51186"/>
    </source>
</evidence>
<dbReference type="GO" id="GO:0016747">
    <property type="term" value="F:acyltransferase activity, transferring groups other than amino-acyl groups"/>
    <property type="evidence" value="ECO:0007669"/>
    <property type="project" value="InterPro"/>
</dbReference>
<dbReference type="OrthoDB" id="9796171at2"/>
<reference evidence="2 3" key="1">
    <citation type="submission" date="2018-03" db="EMBL/GenBank/DDBJ databases">
        <title>Neisseria weixii sp. nov., isolated from the intestinal contents of Tibetan Plateau pika (Ochotona curzoniae) in Yushu, Qinghai Province, China.</title>
        <authorList>
            <person name="Gui Z."/>
        </authorList>
    </citation>
    <scope>NUCLEOTIDE SEQUENCE [LARGE SCALE GENOMIC DNA]</scope>
    <source>
        <strain evidence="2 3">ATCC 51483</strain>
    </source>
</reference>
<keyword evidence="2" id="KW-0808">Transferase</keyword>
<dbReference type="AlphaFoldDB" id="A0A2P7TZQ0"/>
<dbReference type="CDD" id="cd04301">
    <property type="entry name" value="NAT_SF"/>
    <property type="match status" value="1"/>
</dbReference>
<dbReference type="PROSITE" id="PS51186">
    <property type="entry name" value="GNAT"/>
    <property type="match status" value="1"/>
</dbReference>
<sequence>MNWHIKAFTELSRLELWQIYKSRIDVFVVEQNCAYSEIDEQDLHALHLFAEKDGALSAYCRIIAEDEAVKIGRVLVVPSCRNSGLGRVLVRQAFQAAKSRFPKYGIHIQAQLYLQRFYESLGFQAVSGDYLEDGIPHIDMVRHEV</sequence>
<evidence type="ECO:0000313" key="3">
    <source>
        <dbReference type="Proteomes" id="UP000241868"/>
    </source>
</evidence>
<organism evidence="2 3">
    <name type="scientific">Neisseria iguanae</name>
    <dbReference type="NCBI Taxonomy" id="90242"/>
    <lineage>
        <taxon>Bacteria</taxon>
        <taxon>Pseudomonadati</taxon>
        <taxon>Pseudomonadota</taxon>
        <taxon>Betaproteobacteria</taxon>
        <taxon>Neisseriales</taxon>
        <taxon>Neisseriaceae</taxon>
        <taxon>Neisseria</taxon>
    </lineage>
</organism>
<accession>A0A2P7TZQ0</accession>
<name>A0A2P7TZQ0_9NEIS</name>
<proteinExistence type="predicted"/>
<evidence type="ECO:0000313" key="2">
    <source>
        <dbReference type="EMBL" id="PSJ80194.1"/>
    </source>
</evidence>
<dbReference type="InterPro" id="IPR000182">
    <property type="entry name" value="GNAT_dom"/>
</dbReference>
<dbReference type="Pfam" id="PF13673">
    <property type="entry name" value="Acetyltransf_10"/>
    <property type="match status" value="1"/>
</dbReference>
<dbReference type="InterPro" id="IPR016181">
    <property type="entry name" value="Acyl_CoA_acyltransferase"/>
</dbReference>
<dbReference type="Proteomes" id="UP000241868">
    <property type="component" value="Unassembled WGS sequence"/>
</dbReference>
<dbReference type="Gene3D" id="3.40.630.30">
    <property type="match status" value="1"/>
</dbReference>
<protein>
    <submittedName>
        <fullName evidence="2">GNAT family N-acetyltransferase</fullName>
    </submittedName>
</protein>
<comment type="caution">
    <text evidence="2">The sequence shown here is derived from an EMBL/GenBank/DDBJ whole genome shotgun (WGS) entry which is preliminary data.</text>
</comment>
<dbReference type="EMBL" id="PXYY01000043">
    <property type="protein sequence ID" value="PSJ80194.1"/>
    <property type="molecule type" value="Genomic_DNA"/>
</dbReference>
<keyword evidence="3" id="KW-1185">Reference proteome</keyword>